<reference evidence="5 6" key="1">
    <citation type="journal article" date="2011" name="EMBO J.">
        <title>Structural diversity of bacterial flagellar motors.</title>
        <authorList>
            <person name="Chen S."/>
            <person name="Beeby M."/>
            <person name="Murphy G.E."/>
            <person name="Leadbetter J.R."/>
            <person name="Hendrixson D.R."/>
            <person name="Briegel A."/>
            <person name="Li Z."/>
            <person name="Shi J."/>
            <person name="Tocheva E.I."/>
            <person name="Muller A."/>
            <person name="Dobro M.J."/>
            <person name="Jensen G.J."/>
        </authorList>
    </citation>
    <scope>NUCLEOTIDE SEQUENCE [LARGE SCALE GENOMIC DNA]</scope>
    <source>
        <strain evidence="5 6">DSM 6540</strain>
    </source>
</reference>
<dbReference type="PANTHER" id="PTHR42756:SF1">
    <property type="entry name" value="TRANSCRIPTIONAL REPRESSOR OF EMRAB OPERON"/>
    <property type="match status" value="1"/>
</dbReference>
<dbReference type="GO" id="GO:0003677">
    <property type="term" value="F:DNA binding"/>
    <property type="evidence" value="ECO:0007669"/>
    <property type="project" value="UniProtKB-KW"/>
</dbReference>
<dbReference type="AlphaFoldDB" id="F7NPJ3"/>
<dbReference type="EMBL" id="AFGF01000251">
    <property type="protein sequence ID" value="EGO62033.1"/>
    <property type="molecule type" value="Genomic_DNA"/>
</dbReference>
<keyword evidence="1" id="KW-0805">Transcription regulation</keyword>
<evidence type="ECO:0000259" key="4">
    <source>
        <dbReference type="PROSITE" id="PS50995"/>
    </source>
</evidence>
<dbReference type="Gene3D" id="1.10.10.10">
    <property type="entry name" value="Winged helix-like DNA-binding domain superfamily/Winged helix DNA-binding domain"/>
    <property type="match status" value="1"/>
</dbReference>
<feature type="domain" description="HTH marR-type" evidence="4">
    <location>
        <begin position="1"/>
        <end position="98"/>
    </location>
</feature>
<protein>
    <submittedName>
        <fullName evidence="5">Transcriptional regulator, MarR family protein</fullName>
    </submittedName>
</protein>
<dbReference type="InterPro" id="IPR023187">
    <property type="entry name" value="Tscrpt_reg_MarR-type_CS"/>
</dbReference>
<evidence type="ECO:0000256" key="2">
    <source>
        <dbReference type="ARBA" id="ARBA00023125"/>
    </source>
</evidence>
<dbReference type="PRINTS" id="PR00598">
    <property type="entry name" value="HTHMARR"/>
</dbReference>
<keyword evidence="2" id="KW-0238">DNA-binding</keyword>
<evidence type="ECO:0000313" key="5">
    <source>
        <dbReference type="EMBL" id="EGO62033.1"/>
    </source>
</evidence>
<dbReference type="PANTHER" id="PTHR42756">
    <property type="entry name" value="TRANSCRIPTIONAL REGULATOR, MARR"/>
    <property type="match status" value="1"/>
</dbReference>
<evidence type="ECO:0000256" key="1">
    <source>
        <dbReference type="ARBA" id="ARBA00023015"/>
    </source>
</evidence>
<keyword evidence="6" id="KW-1185">Reference proteome</keyword>
<dbReference type="SUPFAM" id="SSF46785">
    <property type="entry name" value="Winged helix' DNA-binding domain"/>
    <property type="match status" value="1"/>
</dbReference>
<organism evidence="5 6">
    <name type="scientific">Acetonema longum DSM 6540</name>
    <dbReference type="NCBI Taxonomy" id="1009370"/>
    <lineage>
        <taxon>Bacteria</taxon>
        <taxon>Bacillati</taxon>
        <taxon>Bacillota</taxon>
        <taxon>Negativicutes</taxon>
        <taxon>Acetonemataceae</taxon>
        <taxon>Acetonema</taxon>
    </lineage>
</organism>
<dbReference type="InterPro" id="IPR036390">
    <property type="entry name" value="WH_DNA-bd_sf"/>
</dbReference>
<dbReference type="GO" id="GO:0003700">
    <property type="term" value="F:DNA-binding transcription factor activity"/>
    <property type="evidence" value="ECO:0007669"/>
    <property type="project" value="InterPro"/>
</dbReference>
<dbReference type="Pfam" id="PF01047">
    <property type="entry name" value="MarR"/>
    <property type="match status" value="1"/>
</dbReference>
<sequence>MNKLYEKGGICQQELSDYTLKDKGAMTRILNGMEERGLVVRQVNLKNRRSFAVYLTGRGKKLRQQIEPIAIQCLNQATVGLTTTEIQTLKILLRRVSSNLE</sequence>
<dbReference type="InterPro" id="IPR036388">
    <property type="entry name" value="WH-like_DNA-bd_sf"/>
</dbReference>
<evidence type="ECO:0000256" key="3">
    <source>
        <dbReference type="ARBA" id="ARBA00023163"/>
    </source>
</evidence>
<name>F7NPJ3_9FIRM</name>
<gene>
    <name evidence="5" type="ORF">ALO_20192</name>
</gene>
<dbReference type="OrthoDB" id="9799663at2"/>
<proteinExistence type="predicted"/>
<dbReference type="PROSITE" id="PS01117">
    <property type="entry name" value="HTH_MARR_1"/>
    <property type="match status" value="1"/>
</dbReference>
<dbReference type="Proteomes" id="UP000003240">
    <property type="component" value="Unassembled WGS sequence"/>
</dbReference>
<dbReference type="PROSITE" id="PS50995">
    <property type="entry name" value="HTH_MARR_2"/>
    <property type="match status" value="1"/>
</dbReference>
<dbReference type="SMART" id="SM00347">
    <property type="entry name" value="HTH_MARR"/>
    <property type="match status" value="1"/>
</dbReference>
<evidence type="ECO:0000313" key="6">
    <source>
        <dbReference type="Proteomes" id="UP000003240"/>
    </source>
</evidence>
<dbReference type="InterPro" id="IPR000835">
    <property type="entry name" value="HTH_MarR-typ"/>
</dbReference>
<comment type="caution">
    <text evidence="5">The sequence shown here is derived from an EMBL/GenBank/DDBJ whole genome shotgun (WGS) entry which is preliminary data.</text>
</comment>
<accession>F7NPJ3</accession>
<keyword evidence="3" id="KW-0804">Transcription</keyword>
<dbReference type="eggNOG" id="COG1846">
    <property type="taxonomic scope" value="Bacteria"/>
</dbReference>
<dbReference type="STRING" id="1009370.ALO_20192"/>